<dbReference type="InterPro" id="IPR001610">
    <property type="entry name" value="PAC"/>
</dbReference>
<feature type="domain" description="PAC" evidence="4">
    <location>
        <begin position="86"/>
        <end position="136"/>
    </location>
</feature>
<evidence type="ECO:0000313" key="6">
    <source>
        <dbReference type="EMBL" id="ACU89991.1"/>
    </source>
</evidence>
<gene>
    <name evidence="6" type="ordered locus">Dbac_1900</name>
</gene>
<dbReference type="eggNOG" id="COG2199">
    <property type="taxonomic scope" value="Bacteria"/>
</dbReference>
<dbReference type="NCBIfam" id="TIGR00254">
    <property type="entry name" value="GGDEF"/>
    <property type="match status" value="1"/>
</dbReference>
<dbReference type="SUPFAM" id="SSF55785">
    <property type="entry name" value="PYP-like sensor domain (PAS domain)"/>
    <property type="match status" value="2"/>
</dbReference>
<feature type="domain" description="GGDEF" evidence="5">
    <location>
        <begin position="275"/>
        <end position="404"/>
    </location>
</feature>
<organism evidence="6 7">
    <name type="scientific">Desulfomicrobium baculatum (strain DSM 4028 / VKM B-1378 / X)</name>
    <name type="common">Desulfovibrio baculatus</name>
    <dbReference type="NCBI Taxonomy" id="525897"/>
    <lineage>
        <taxon>Bacteria</taxon>
        <taxon>Pseudomonadati</taxon>
        <taxon>Thermodesulfobacteriota</taxon>
        <taxon>Desulfovibrionia</taxon>
        <taxon>Desulfovibrionales</taxon>
        <taxon>Desulfomicrobiaceae</taxon>
        <taxon>Desulfomicrobium</taxon>
    </lineage>
</organism>
<dbReference type="GO" id="GO:1902201">
    <property type="term" value="P:negative regulation of bacterial-type flagellum-dependent cell motility"/>
    <property type="evidence" value="ECO:0007669"/>
    <property type="project" value="TreeGrafter"/>
</dbReference>
<sequence>MTLGKEVLATYDSMLTGDILFERSITPMVIVDSQRIMVKANIRFCDLFEYSREEILGQSTAMLTPSLEHFESYKQCFERTRDGSLQSRDLLYRKKDGALFWVKLTGVPIATDVQQFVLWSFDDITEEVNAREEIRNRYRELEIIFEKVRAGLLFVVDGVINRVNQSFLRMLNEKQENVVGRNVTIFLDCFEKCKTEGTKKLVRFRNRDGHVTIVEREIVPVTENSHIIVFIDITAHVQEKEVLTKKSQIDGLTGIFNRNTFVQFAQEMLLSPAHEFASFMLFDIDHFKEINDTYGHDIGDEVLIELVRLIQQLLRREEIFGRFGGEEFGILFPVAQDQAKVIAQRLLEAIRQHRFTRGNLAVTVSMGLVDNSFSNVFDTMYKEADRLLYIAKNSGRDRLECCALR</sequence>
<dbReference type="SUPFAM" id="SSF55073">
    <property type="entry name" value="Nucleotide cyclase"/>
    <property type="match status" value="1"/>
</dbReference>
<dbReference type="EC" id="2.7.7.65" evidence="1"/>
<dbReference type="InterPro" id="IPR035965">
    <property type="entry name" value="PAS-like_dom_sf"/>
</dbReference>
<dbReference type="AlphaFoldDB" id="C7LXC0"/>
<dbReference type="CDD" id="cd00130">
    <property type="entry name" value="PAS"/>
    <property type="match status" value="1"/>
</dbReference>
<dbReference type="InterPro" id="IPR050469">
    <property type="entry name" value="Diguanylate_Cyclase"/>
</dbReference>
<dbReference type="InterPro" id="IPR000700">
    <property type="entry name" value="PAS-assoc_C"/>
</dbReference>
<keyword evidence="7" id="KW-1185">Reference proteome</keyword>
<dbReference type="Proteomes" id="UP000002216">
    <property type="component" value="Chromosome"/>
</dbReference>
<protein>
    <recommendedName>
        <fullName evidence="1">diguanylate cyclase</fullName>
        <ecNumber evidence="1">2.7.7.65</ecNumber>
    </recommendedName>
</protein>
<dbReference type="SMART" id="SM00086">
    <property type="entry name" value="PAC"/>
    <property type="match status" value="2"/>
</dbReference>
<dbReference type="NCBIfam" id="TIGR00229">
    <property type="entry name" value="sensory_box"/>
    <property type="match status" value="2"/>
</dbReference>
<dbReference type="InterPro" id="IPR043128">
    <property type="entry name" value="Rev_trsase/Diguanyl_cyclase"/>
</dbReference>
<dbReference type="InterPro" id="IPR000160">
    <property type="entry name" value="GGDEF_dom"/>
</dbReference>
<evidence type="ECO:0000256" key="1">
    <source>
        <dbReference type="ARBA" id="ARBA00012528"/>
    </source>
</evidence>
<dbReference type="SMART" id="SM00091">
    <property type="entry name" value="PAS"/>
    <property type="match status" value="2"/>
</dbReference>
<dbReference type="GO" id="GO:0043709">
    <property type="term" value="P:cell adhesion involved in single-species biofilm formation"/>
    <property type="evidence" value="ECO:0007669"/>
    <property type="project" value="TreeGrafter"/>
</dbReference>
<dbReference type="HOGENOM" id="CLU_000445_11_4_7"/>
<dbReference type="KEGG" id="dba:Dbac_1900"/>
<accession>C7LXC0</accession>
<dbReference type="SMART" id="SM00267">
    <property type="entry name" value="GGDEF"/>
    <property type="match status" value="1"/>
</dbReference>
<dbReference type="FunFam" id="3.30.70.270:FF:000001">
    <property type="entry name" value="Diguanylate cyclase domain protein"/>
    <property type="match status" value="1"/>
</dbReference>
<proteinExistence type="predicted"/>
<dbReference type="GO" id="GO:0052621">
    <property type="term" value="F:diguanylate cyclase activity"/>
    <property type="evidence" value="ECO:0007669"/>
    <property type="project" value="UniProtKB-EC"/>
</dbReference>
<dbReference type="CDD" id="cd01949">
    <property type="entry name" value="GGDEF"/>
    <property type="match status" value="1"/>
</dbReference>
<dbReference type="EMBL" id="CP001629">
    <property type="protein sequence ID" value="ACU89991.1"/>
    <property type="molecule type" value="Genomic_DNA"/>
</dbReference>
<dbReference type="PROSITE" id="PS50113">
    <property type="entry name" value="PAC"/>
    <property type="match status" value="1"/>
</dbReference>
<evidence type="ECO:0000313" key="7">
    <source>
        <dbReference type="Proteomes" id="UP000002216"/>
    </source>
</evidence>
<dbReference type="GO" id="GO:0005886">
    <property type="term" value="C:plasma membrane"/>
    <property type="evidence" value="ECO:0007669"/>
    <property type="project" value="TreeGrafter"/>
</dbReference>
<dbReference type="eggNOG" id="COG3829">
    <property type="taxonomic scope" value="Bacteria"/>
</dbReference>
<dbReference type="Gene3D" id="3.30.450.20">
    <property type="entry name" value="PAS domain"/>
    <property type="match status" value="2"/>
</dbReference>
<name>C7LXC0_DESBD</name>
<evidence type="ECO:0000259" key="4">
    <source>
        <dbReference type="PROSITE" id="PS50113"/>
    </source>
</evidence>
<dbReference type="PROSITE" id="PS50112">
    <property type="entry name" value="PAS"/>
    <property type="match status" value="1"/>
</dbReference>
<dbReference type="InterPro" id="IPR029787">
    <property type="entry name" value="Nucleotide_cyclase"/>
</dbReference>
<dbReference type="InterPro" id="IPR000014">
    <property type="entry name" value="PAS"/>
</dbReference>
<dbReference type="Gene3D" id="3.30.70.270">
    <property type="match status" value="1"/>
</dbReference>
<dbReference type="STRING" id="525897.Dbac_1900"/>
<dbReference type="Pfam" id="PF00990">
    <property type="entry name" value="GGDEF"/>
    <property type="match status" value="1"/>
</dbReference>
<dbReference type="Pfam" id="PF13426">
    <property type="entry name" value="PAS_9"/>
    <property type="match status" value="2"/>
</dbReference>
<reference evidence="6 7" key="1">
    <citation type="journal article" date="2009" name="Stand. Genomic Sci.">
        <title>Complete genome sequence of Desulfomicrobium baculatum type strain (X).</title>
        <authorList>
            <person name="Copeland A."/>
            <person name="Spring S."/>
            <person name="Goker M."/>
            <person name="Schneider S."/>
            <person name="Lapidus A."/>
            <person name="Del Rio T.G."/>
            <person name="Tice H."/>
            <person name="Cheng J.F."/>
            <person name="Chen F."/>
            <person name="Nolan M."/>
            <person name="Bruce D."/>
            <person name="Goodwin L."/>
            <person name="Pitluck S."/>
            <person name="Ivanova N."/>
            <person name="Mavrommatis K."/>
            <person name="Ovchinnikova G."/>
            <person name="Pati A."/>
            <person name="Chen A."/>
            <person name="Palaniappan K."/>
            <person name="Land M."/>
            <person name="Hauser L."/>
            <person name="Chang Y.J."/>
            <person name="Jeffries C.C."/>
            <person name="Meincke L."/>
            <person name="Sims D."/>
            <person name="Brettin T."/>
            <person name="Detter J.C."/>
            <person name="Han C."/>
            <person name="Chain P."/>
            <person name="Bristow J."/>
            <person name="Eisen J.A."/>
            <person name="Markowitz V."/>
            <person name="Hugenholtz P."/>
            <person name="Kyrpides N.C."/>
            <person name="Klenk H.P."/>
            <person name="Lucas S."/>
        </authorList>
    </citation>
    <scope>NUCLEOTIDE SEQUENCE [LARGE SCALE GENOMIC DNA]</scope>
    <source>
        <strain evidence="7">DSM 4028 / VKM B-1378 / X</strain>
    </source>
</reference>
<evidence type="ECO:0000259" key="5">
    <source>
        <dbReference type="PROSITE" id="PS50887"/>
    </source>
</evidence>
<comment type="catalytic activity">
    <reaction evidence="2">
        <text>2 GTP = 3',3'-c-di-GMP + 2 diphosphate</text>
        <dbReference type="Rhea" id="RHEA:24898"/>
        <dbReference type="ChEBI" id="CHEBI:33019"/>
        <dbReference type="ChEBI" id="CHEBI:37565"/>
        <dbReference type="ChEBI" id="CHEBI:58805"/>
        <dbReference type="EC" id="2.7.7.65"/>
    </reaction>
</comment>
<evidence type="ECO:0000259" key="3">
    <source>
        <dbReference type="PROSITE" id="PS50112"/>
    </source>
</evidence>
<dbReference type="PANTHER" id="PTHR45138">
    <property type="entry name" value="REGULATORY COMPONENTS OF SENSORY TRANSDUCTION SYSTEM"/>
    <property type="match status" value="1"/>
</dbReference>
<evidence type="ECO:0000256" key="2">
    <source>
        <dbReference type="ARBA" id="ARBA00034247"/>
    </source>
</evidence>
<dbReference type="PANTHER" id="PTHR45138:SF9">
    <property type="entry name" value="DIGUANYLATE CYCLASE DGCM-RELATED"/>
    <property type="match status" value="1"/>
</dbReference>
<feature type="domain" description="PAS" evidence="3">
    <location>
        <begin position="20"/>
        <end position="66"/>
    </location>
</feature>
<dbReference type="PROSITE" id="PS50887">
    <property type="entry name" value="GGDEF"/>
    <property type="match status" value="1"/>
</dbReference>